<evidence type="ECO:0008006" key="4">
    <source>
        <dbReference type="Google" id="ProtNLM"/>
    </source>
</evidence>
<keyword evidence="2" id="KW-0472">Membrane</keyword>
<gene>
    <name evidence="3" type="ORF">LCGC14_1617570</name>
</gene>
<feature type="region of interest" description="Disordered" evidence="1">
    <location>
        <begin position="37"/>
        <end position="60"/>
    </location>
</feature>
<feature type="transmembrane region" description="Helical" evidence="2">
    <location>
        <begin position="273"/>
        <end position="294"/>
    </location>
</feature>
<reference evidence="3" key="1">
    <citation type="journal article" date="2015" name="Nature">
        <title>Complex archaea that bridge the gap between prokaryotes and eukaryotes.</title>
        <authorList>
            <person name="Spang A."/>
            <person name="Saw J.H."/>
            <person name="Jorgensen S.L."/>
            <person name="Zaremba-Niedzwiedzka K."/>
            <person name="Martijn J."/>
            <person name="Lind A.E."/>
            <person name="van Eijk R."/>
            <person name="Schleper C."/>
            <person name="Guy L."/>
            <person name="Ettema T.J."/>
        </authorList>
    </citation>
    <scope>NUCLEOTIDE SEQUENCE</scope>
</reference>
<name>A0A0F9I6R1_9ZZZZ</name>
<evidence type="ECO:0000313" key="3">
    <source>
        <dbReference type="EMBL" id="KKM23202.1"/>
    </source>
</evidence>
<feature type="compositionally biased region" description="Pro residues" evidence="1">
    <location>
        <begin position="39"/>
        <end position="57"/>
    </location>
</feature>
<dbReference type="AlphaFoldDB" id="A0A0F9I6R1"/>
<dbReference type="EMBL" id="LAZR01013177">
    <property type="protein sequence ID" value="KKM23202.1"/>
    <property type="molecule type" value="Genomic_DNA"/>
</dbReference>
<evidence type="ECO:0000256" key="2">
    <source>
        <dbReference type="SAM" id="Phobius"/>
    </source>
</evidence>
<sequence>MKLAALALAITLAMVLLGLGPVAQADSDNSTVELTVEVVPPPPPPEEGEYEPPPAPPHGTTDVRGEISAAGVFLEPVTAISEDELVTLTIPSGTVGLTEDLEPLTEITILEMDEPPSPPEDAHVIGLAYDFGPDGAIFEPPITLTWSYNPADIPEGIAEEDLVIAMWDEEAGEWVELEDFVVDTENNTITAAVAHFTTFAIIGAVTPPPPPVLVPPPPPPPPAPLPVPVTPPAPAPAPAPVPVPAPVPAPEPSPEPAPPEEVPELPAPPPPNWPLIGGLIAGPVILGLLIYFLVRRRAHLKIKDWLQRVKLPKRN</sequence>
<feature type="region of interest" description="Disordered" evidence="1">
    <location>
        <begin position="246"/>
        <end position="266"/>
    </location>
</feature>
<organism evidence="3">
    <name type="scientific">marine sediment metagenome</name>
    <dbReference type="NCBI Taxonomy" id="412755"/>
    <lineage>
        <taxon>unclassified sequences</taxon>
        <taxon>metagenomes</taxon>
        <taxon>ecological metagenomes</taxon>
    </lineage>
</organism>
<comment type="caution">
    <text evidence="3">The sequence shown here is derived from an EMBL/GenBank/DDBJ whole genome shotgun (WGS) entry which is preliminary data.</text>
</comment>
<accession>A0A0F9I6R1</accession>
<proteinExistence type="predicted"/>
<keyword evidence="2" id="KW-0812">Transmembrane</keyword>
<evidence type="ECO:0000256" key="1">
    <source>
        <dbReference type="SAM" id="MobiDB-lite"/>
    </source>
</evidence>
<keyword evidence="2" id="KW-1133">Transmembrane helix</keyword>
<protein>
    <recommendedName>
        <fullName evidence="4">ZU5 domain-containing protein</fullName>
    </recommendedName>
</protein>